<accession>A0A8J5SET5</accession>
<dbReference type="GO" id="GO:0009507">
    <property type="term" value="C:chloroplast"/>
    <property type="evidence" value="ECO:0007669"/>
    <property type="project" value="TreeGrafter"/>
</dbReference>
<organism evidence="1 2">
    <name type="scientific">Zizania palustris</name>
    <name type="common">Northern wild rice</name>
    <dbReference type="NCBI Taxonomy" id="103762"/>
    <lineage>
        <taxon>Eukaryota</taxon>
        <taxon>Viridiplantae</taxon>
        <taxon>Streptophyta</taxon>
        <taxon>Embryophyta</taxon>
        <taxon>Tracheophyta</taxon>
        <taxon>Spermatophyta</taxon>
        <taxon>Magnoliopsida</taxon>
        <taxon>Liliopsida</taxon>
        <taxon>Poales</taxon>
        <taxon>Poaceae</taxon>
        <taxon>BOP clade</taxon>
        <taxon>Oryzoideae</taxon>
        <taxon>Oryzeae</taxon>
        <taxon>Zizaniinae</taxon>
        <taxon>Zizania</taxon>
    </lineage>
</organism>
<reference evidence="1" key="2">
    <citation type="submission" date="2021-02" db="EMBL/GenBank/DDBJ databases">
        <authorList>
            <person name="Kimball J.A."/>
            <person name="Haas M.W."/>
            <person name="Macchietto M."/>
            <person name="Kono T."/>
            <person name="Duquette J."/>
            <person name="Shao M."/>
        </authorList>
    </citation>
    <scope>NUCLEOTIDE SEQUENCE</scope>
    <source>
        <tissue evidence="1">Fresh leaf tissue</tissue>
    </source>
</reference>
<protein>
    <submittedName>
        <fullName evidence="1">Uncharacterized protein</fullName>
    </submittedName>
</protein>
<dbReference type="PANTHER" id="PTHR42899:SF1">
    <property type="entry name" value="SPERMATOGENESIS-ASSOCIATED PROTEIN 20"/>
    <property type="match status" value="1"/>
</dbReference>
<sequence length="139" mass="15273">MRGADLNMRAVFQTRLRELSIALPLMCCAADMLTVPSRKQVVLVGNKESPEFHDMVVAAFSTYDPNRTVIQIDPRNMEEMGFWESNNPNVAQMARSSSPEKPAVAHVCQDFKCSPPVTSPDALRELLNKTMAAASSSSA</sequence>
<reference evidence="1" key="1">
    <citation type="journal article" date="2021" name="bioRxiv">
        <title>Whole Genome Assembly and Annotation of Northern Wild Rice, Zizania palustris L., Supports a Whole Genome Duplication in the Zizania Genus.</title>
        <authorList>
            <person name="Haas M."/>
            <person name="Kono T."/>
            <person name="Macchietto M."/>
            <person name="Millas R."/>
            <person name="McGilp L."/>
            <person name="Shao M."/>
            <person name="Duquette J."/>
            <person name="Hirsch C.N."/>
            <person name="Kimball J."/>
        </authorList>
    </citation>
    <scope>NUCLEOTIDE SEQUENCE</scope>
    <source>
        <tissue evidence="1">Fresh leaf tissue</tissue>
    </source>
</reference>
<dbReference type="Proteomes" id="UP000729402">
    <property type="component" value="Unassembled WGS sequence"/>
</dbReference>
<gene>
    <name evidence="1" type="ORF">GUJ93_ZPchr0001g30377</name>
</gene>
<keyword evidence="2" id="KW-1185">Reference proteome</keyword>
<name>A0A8J5SET5_ZIZPA</name>
<dbReference type="InterPro" id="IPR024705">
    <property type="entry name" value="Ssp411"/>
</dbReference>
<dbReference type="AlphaFoldDB" id="A0A8J5SET5"/>
<evidence type="ECO:0000313" key="2">
    <source>
        <dbReference type="Proteomes" id="UP000729402"/>
    </source>
</evidence>
<comment type="caution">
    <text evidence="1">The sequence shown here is derived from an EMBL/GenBank/DDBJ whole genome shotgun (WGS) entry which is preliminary data.</text>
</comment>
<evidence type="ECO:0000313" key="1">
    <source>
        <dbReference type="EMBL" id="KAG8054039.1"/>
    </source>
</evidence>
<dbReference type="PANTHER" id="PTHR42899">
    <property type="entry name" value="SPERMATOGENESIS-ASSOCIATED PROTEIN 20"/>
    <property type="match status" value="1"/>
</dbReference>
<dbReference type="EMBL" id="JAAALK010000288">
    <property type="protein sequence ID" value="KAG8054039.1"/>
    <property type="molecule type" value="Genomic_DNA"/>
</dbReference>
<proteinExistence type="predicted"/>
<dbReference type="OrthoDB" id="1923667at2759"/>